<keyword evidence="3" id="KW-1185">Reference proteome</keyword>
<keyword evidence="1" id="KW-0732">Signal</keyword>
<dbReference type="RefSeq" id="WP_146781817.1">
    <property type="nucleotide sequence ID" value="NZ_VOLT01000001.1"/>
</dbReference>
<reference evidence="2 3" key="1">
    <citation type="submission" date="2019-07" db="EMBL/GenBank/DDBJ databases">
        <title>Genomes of sea-ice associated Colwellia species.</title>
        <authorList>
            <person name="Bowman J.P."/>
        </authorList>
    </citation>
    <scope>NUCLEOTIDE SEQUENCE [LARGE SCALE GENOMIC DNA]</scope>
    <source>
        <strain evidence="2 3">ACAM 459</strain>
    </source>
</reference>
<protein>
    <submittedName>
        <fullName evidence="2">DUF2271 domain-containing protein</fullName>
    </submittedName>
</protein>
<evidence type="ECO:0000313" key="2">
    <source>
        <dbReference type="EMBL" id="TWX71670.1"/>
    </source>
</evidence>
<dbReference type="EMBL" id="VOLT01000001">
    <property type="protein sequence ID" value="TWX71670.1"/>
    <property type="molecule type" value="Genomic_DNA"/>
</dbReference>
<evidence type="ECO:0000256" key="1">
    <source>
        <dbReference type="SAM" id="SignalP"/>
    </source>
</evidence>
<dbReference type="Pfam" id="PF10029">
    <property type="entry name" value="DUF2271"/>
    <property type="match status" value="1"/>
</dbReference>
<sequence length="161" mass="18858">MKITSKFYITILCGILFISQPSAKAANLLTHKLVVQIELTPFQTKHQNPYFSLWLTNENKEYKALVVLREKVKWLRDLKKFWRNIARENRNESDAVTSATSKKKQFNYSFEIESLWQDISLEVVRENGNRELVYFPLSTNKECVEGKVEIVKLCAQLIVNE</sequence>
<accession>A0A5C6QSS4</accession>
<gene>
    <name evidence="2" type="ORF">ESZ36_00070</name>
</gene>
<dbReference type="InterPro" id="IPR014469">
    <property type="entry name" value="DUF2271"/>
</dbReference>
<feature type="signal peptide" evidence="1">
    <location>
        <begin position="1"/>
        <end position="25"/>
    </location>
</feature>
<dbReference type="Proteomes" id="UP000321822">
    <property type="component" value="Unassembled WGS sequence"/>
</dbReference>
<dbReference type="OrthoDB" id="195316at2"/>
<proteinExistence type="predicted"/>
<evidence type="ECO:0000313" key="3">
    <source>
        <dbReference type="Proteomes" id="UP000321822"/>
    </source>
</evidence>
<dbReference type="AlphaFoldDB" id="A0A5C6QSS4"/>
<organism evidence="2 3">
    <name type="scientific">Colwellia demingiae</name>
    <dbReference type="NCBI Taxonomy" id="89401"/>
    <lineage>
        <taxon>Bacteria</taxon>
        <taxon>Pseudomonadati</taxon>
        <taxon>Pseudomonadota</taxon>
        <taxon>Gammaproteobacteria</taxon>
        <taxon>Alteromonadales</taxon>
        <taxon>Colwelliaceae</taxon>
        <taxon>Colwellia</taxon>
    </lineage>
</organism>
<comment type="caution">
    <text evidence="2">The sequence shown here is derived from an EMBL/GenBank/DDBJ whole genome shotgun (WGS) entry which is preliminary data.</text>
</comment>
<feature type="chain" id="PRO_5022786718" evidence="1">
    <location>
        <begin position="26"/>
        <end position="161"/>
    </location>
</feature>
<name>A0A5C6QSS4_9GAMM</name>